<evidence type="ECO:0000313" key="2">
    <source>
        <dbReference type="EMBL" id="MVT73535.1"/>
    </source>
</evidence>
<feature type="region of interest" description="Disordered" evidence="1">
    <location>
        <begin position="51"/>
        <end position="81"/>
    </location>
</feature>
<sequence>MVNELMQDDWDPEKILRQQDELKVKLLRAQSVVAECKAGLADLEGRLERRAVSSSIDEGQRNSAANNSIRNARPPQMAKRR</sequence>
<protein>
    <submittedName>
        <fullName evidence="2">Uncharacterized protein</fullName>
    </submittedName>
</protein>
<organism evidence="2 3">
    <name type="scientific">Bradyrhizobium cajani</name>
    <dbReference type="NCBI Taxonomy" id="1928661"/>
    <lineage>
        <taxon>Bacteria</taxon>
        <taxon>Pseudomonadati</taxon>
        <taxon>Pseudomonadota</taxon>
        <taxon>Alphaproteobacteria</taxon>
        <taxon>Hyphomicrobiales</taxon>
        <taxon>Nitrobacteraceae</taxon>
        <taxon>Bradyrhizobium</taxon>
    </lineage>
</organism>
<evidence type="ECO:0000256" key="1">
    <source>
        <dbReference type="SAM" id="MobiDB-lite"/>
    </source>
</evidence>
<dbReference type="RefSeq" id="WP_157329493.1">
    <property type="nucleotide sequence ID" value="NZ_JANADL010000005.1"/>
</dbReference>
<keyword evidence="3" id="KW-1185">Reference proteome</keyword>
<feature type="compositionally biased region" description="Low complexity" evidence="1">
    <location>
        <begin position="61"/>
        <end position="73"/>
    </location>
</feature>
<proteinExistence type="predicted"/>
<name>A0A844T7E9_9BRAD</name>
<evidence type="ECO:0000313" key="3">
    <source>
        <dbReference type="Proteomes" id="UP000449969"/>
    </source>
</evidence>
<dbReference type="AlphaFoldDB" id="A0A844T7E9"/>
<dbReference type="Proteomes" id="UP000449969">
    <property type="component" value="Unassembled WGS sequence"/>
</dbReference>
<accession>A0A844T7E9</accession>
<comment type="caution">
    <text evidence="2">The sequence shown here is derived from an EMBL/GenBank/DDBJ whole genome shotgun (WGS) entry which is preliminary data.</text>
</comment>
<reference evidence="2 3" key="1">
    <citation type="submission" date="2019-12" db="EMBL/GenBank/DDBJ databases">
        <title>Draft genome sequences Bradyrhizobium cajani AMBPC1010, Bradyrhizobium pachyrhizi AMBPC1040 and Bradyrhizobium yuanmingense ALSPC3051, three plant growth promoting strains isolated from nodules of Cajanus cajan L. in Dominican Republic.</title>
        <authorList>
            <person name="Flores-Felix J.D."/>
            <person name="Araujo J."/>
            <person name="Diaz-Alcantara C."/>
            <person name="Gonzalez-Andres F."/>
            <person name="Velazquez E."/>
        </authorList>
    </citation>
    <scope>NUCLEOTIDE SEQUENCE [LARGE SCALE GENOMIC DNA]</scope>
    <source>
        <strain evidence="2 3">1010</strain>
    </source>
</reference>
<dbReference type="OrthoDB" id="8254668at2"/>
<gene>
    <name evidence="2" type="ORF">GPL20_10635</name>
</gene>
<dbReference type="EMBL" id="WQNE01000006">
    <property type="protein sequence ID" value="MVT73535.1"/>
    <property type="molecule type" value="Genomic_DNA"/>
</dbReference>